<dbReference type="Proteomes" id="UP001054945">
    <property type="component" value="Unassembled WGS sequence"/>
</dbReference>
<reference evidence="1 2" key="1">
    <citation type="submission" date="2021-06" db="EMBL/GenBank/DDBJ databases">
        <title>Caerostris extrusa draft genome.</title>
        <authorList>
            <person name="Kono N."/>
            <person name="Arakawa K."/>
        </authorList>
    </citation>
    <scope>NUCLEOTIDE SEQUENCE [LARGE SCALE GENOMIC DNA]</scope>
</reference>
<comment type="caution">
    <text evidence="1">The sequence shown here is derived from an EMBL/GenBank/DDBJ whole genome shotgun (WGS) entry which is preliminary data.</text>
</comment>
<evidence type="ECO:0000313" key="2">
    <source>
        <dbReference type="Proteomes" id="UP001054945"/>
    </source>
</evidence>
<dbReference type="AlphaFoldDB" id="A0AAV4QKB3"/>
<evidence type="ECO:0008006" key="3">
    <source>
        <dbReference type="Google" id="ProtNLM"/>
    </source>
</evidence>
<dbReference type="EMBL" id="BPLR01006263">
    <property type="protein sequence ID" value="GIY08531.1"/>
    <property type="molecule type" value="Genomic_DNA"/>
</dbReference>
<evidence type="ECO:0000313" key="1">
    <source>
        <dbReference type="EMBL" id="GIY08531.1"/>
    </source>
</evidence>
<proteinExistence type="predicted"/>
<accession>A0AAV4QKB3</accession>
<keyword evidence="2" id="KW-1185">Reference proteome</keyword>
<sequence length="87" mass="10363">MKFFFVGAALLRRAQRAAARKMNSFTHRKEVSPQRELIIYIIMFMRDWMYALLVTRISASRYAEREQRYSLKNDHFIPASSDLCREG</sequence>
<organism evidence="1 2">
    <name type="scientific">Caerostris extrusa</name>
    <name type="common">Bark spider</name>
    <name type="synonym">Caerostris bankana</name>
    <dbReference type="NCBI Taxonomy" id="172846"/>
    <lineage>
        <taxon>Eukaryota</taxon>
        <taxon>Metazoa</taxon>
        <taxon>Ecdysozoa</taxon>
        <taxon>Arthropoda</taxon>
        <taxon>Chelicerata</taxon>
        <taxon>Arachnida</taxon>
        <taxon>Araneae</taxon>
        <taxon>Araneomorphae</taxon>
        <taxon>Entelegynae</taxon>
        <taxon>Araneoidea</taxon>
        <taxon>Araneidae</taxon>
        <taxon>Caerostris</taxon>
    </lineage>
</organism>
<protein>
    <recommendedName>
        <fullName evidence="3">Secreted protein</fullName>
    </recommendedName>
</protein>
<gene>
    <name evidence="1" type="ORF">CEXT_786971</name>
</gene>
<name>A0AAV4QKB3_CAEEX</name>